<organism evidence="5 6">
    <name type="scientific">Candidatus Enterococcus lowellii</name>
    <dbReference type="NCBI Taxonomy" id="2230877"/>
    <lineage>
        <taxon>Bacteria</taxon>
        <taxon>Bacillati</taxon>
        <taxon>Bacillota</taxon>
        <taxon>Bacilli</taxon>
        <taxon>Lactobacillales</taxon>
        <taxon>Enterococcaceae</taxon>
        <taxon>Enterococcus</taxon>
    </lineage>
</organism>
<dbReference type="SUPFAM" id="SSF50151">
    <property type="entry name" value="SacY-like RNA-binding domain"/>
    <property type="match status" value="1"/>
</dbReference>
<evidence type="ECO:0000259" key="4">
    <source>
        <dbReference type="PROSITE" id="PS51372"/>
    </source>
</evidence>
<dbReference type="InterPro" id="IPR011608">
    <property type="entry name" value="PRD"/>
</dbReference>
<evidence type="ECO:0000256" key="3">
    <source>
        <dbReference type="ARBA" id="ARBA00023163"/>
    </source>
</evidence>
<dbReference type="Gene3D" id="2.30.24.10">
    <property type="entry name" value="CAT RNA-binding domain"/>
    <property type="match status" value="1"/>
</dbReference>
<accession>A0ABZ2SQG2</accession>
<dbReference type="Gene3D" id="1.10.1790.10">
    <property type="entry name" value="PRD domain"/>
    <property type="match status" value="2"/>
</dbReference>
<evidence type="ECO:0000256" key="1">
    <source>
        <dbReference type="ARBA" id="ARBA00022737"/>
    </source>
</evidence>
<dbReference type="InterPro" id="IPR004341">
    <property type="entry name" value="CAT_RNA-bd_dom"/>
</dbReference>
<keyword evidence="6" id="KW-1185">Reference proteome</keyword>
<name>A0ABZ2SQG2_9ENTE</name>
<dbReference type="Pfam" id="PF00874">
    <property type="entry name" value="PRD"/>
    <property type="match status" value="2"/>
</dbReference>
<dbReference type="PROSITE" id="PS51372">
    <property type="entry name" value="PRD_2"/>
    <property type="match status" value="2"/>
</dbReference>
<reference evidence="5 6" key="1">
    <citation type="submission" date="2021-03" db="EMBL/GenBank/DDBJ databases">
        <authorList>
            <person name="Gilmore M.S."/>
            <person name="Schwartzman J."/>
            <person name="Van Tyne D."/>
            <person name="Martin M."/>
            <person name="Earl A.M."/>
            <person name="Manson A.L."/>
            <person name="Straub T."/>
            <person name="Salamzade R."/>
            <person name="Saavedra J."/>
            <person name="Lebreton F."/>
            <person name="Prichula J."/>
            <person name="Schaufler K."/>
            <person name="Gaca A."/>
            <person name="Sgardioli B."/>
            <person name="Wagenaar J."/>
            <person name="Strong T."/>
        </authorList>
    </citation>
    <scope>NUCLEOTIDE SEQUENCE [LARGE SCALE GENOMIC DNA]</scope>
    <source>
        <strain evidence="5 6">DIV2402</strain>
    </source>
</reference>
<dbReference type="InterPro" id="IPR036650">
    <property type="entry name" value="CAT_RNA-bd_dom_sf"/>
</dbReference>
<evidence type="ECO:0000256" key="2">
    <source>
        <dbReference type="ARBA" id="ARBA00023015"/>
    </source>
</evidence>
<keyword evidence="1" id="KW-0677">Repeat</keyword>
<gene>
    <name evidence="5" type="ORF">DOK78_002672</name>
</gene>
<dbReference type="Proteomes" id="UP000664701">
    <property type="component" value="Chromosome"/>
</dbReference>
<evidence type="ECO:0000313" key="6">
    <source>
        <dbReference type="Proteomes" id="UP000664701"/>
    </source>
</evidence>
<protein>
    <submittedName>
        <fullName evidence="5">Beta-glucoside operon transcriptional antiterminator</fullName>
    </submittedName>
</protein>
<proteinExistence type="predicted"/>
<keyword evidence="3" id="KW-0804">Transcription</keyword>
<sequence length="280" mass="32791">MKVMKVIKKINNNVAECVDSKGNHLIAFGKGIGFPKTPYELADLSQITMTFYKLNKHFELLLNEISEEIMDVSTEIVVMAQKELNEQLNPTLVFSLADHIQFAIQSLSTYKDAKLNYSHEMEQLYPKETHLATEAVKIIQRKLLVSLPKSEITSITIHFLNSQEEYKMTQEELAIDETIEQITSLVEDELDIAIDRQEFNYNRFQMHMLYYFKRVRNDGQFINKSNHLLDSIKKEHQQIFEIAVKVAILIKERLRIETSNDELLYLMIHINRLYEKNMEG</sequence>
<dbReference type="PANTHER" id="PTHR30185:SF18">
    <property type="entry name" value="TRANSCRIPTIONAL REGULATOR MTLR"/>
    <property type="match status" value="1"/>
</dbReference>
<dbReference type="EMBL" id="CP147251">
    <property type="protein sequence ID" value="WYJ78016.1"/>
    <property type="molecule type" value="Genomic_DNA"/>
</dbReference>
<dbReference type="SUPFAM" id="SSF63520">
    <property type="entry name" value="PTS-regulatory domain, PRD"/>
    <property type="match status" value="2"/>
</dbReference>
<feature type="domain" description="PRD" evidence="4">
    <location>
        <begin position="170"/>
        <end position="280"/>
    </location>
</feature>
<keyword evidence="2" id="KW-0805">Transcription regulation</keyword>
<dbReference type="Pfam" id="PF03123">
    <property type="entry name" value="CAT_RBD"/>
    <property type="match status" value="1"/>
</dbReference>
<reference evidence="5 6" key="2">
    <citation type="submission" date="2024-03" db="EMBL/GenBank/DDBJ databases">
        <title>The Genome Sequence of Enterococcus sp. DIV2402.</title>
        <authorList>
            <consortium name="The Broad Institute Genomics Platform"/>
            <consortium name="The Broad Institute Microbial Omics Core"/>
            <consortium name="The Broad Institute Genomic Center for Infectious Diseases"/>
            <person name="Earl A."/>
            <person name="Manson A."/>
            <person name="Gilmore M."/>
            <person name="Schwartman J."/>
            <person name="Shea T."/>
            <person name="Abouelleil A."/>
            <person name="Cao P."/>
            <person name="Chapman S."/>
            <person name="Cusick C."/>
            <person name="Young S."/>
            <person name="Neafsey D."/>
            <person name="Nusbaum C."/>
            <person name="Birren B."/>
        </authorList>
    </citation>
    <scope>NUCLEOTIDE SEQUENCE [LARGE SCALE GENOMIC DNA]</scope>
    <source>
        <strain evidence="5 6">DIV2402</strain>
    </source>
</reference>
<evidence type="ECO:0000313" key="5">
    <source>
        <dbReference type="EMBL" id="WYJ78016.1"/>
    </source>
</evidence>
<dbReference type="PANTHER" id="PTHR30185">
    <property type="entry name" value="CRYPTIC BETA-GLUCOSIDE BGL OPERON ANTITERMINATOR"/>
    <property type="match status" value="1"/>
</dbReference>
<feature type="domain" description="PRD" evidence="4">
    <location>
        <begin position="64"/>
        <end position="169"/>
    </location>
</feature>
<dbReference type="SMART" id="SM01061">
    <property type="entry name" value="CAT_RBD"/>
    <property type="match status" value="1"/>
</dbReference>
<dbReference type="InterPro" id="IPR036634">
    <property type="entry name" value="PRD_sf"/>
</dbReference>
<dbReference type="InterPro" id="IPR050661">
    <property type="entry name" value="BglG_antiterminators"/>
</dbReference>